<dbReference type="PANTHER" id="PTHR38886">
    <property type="entry name" value="SESA DOMAIN-CONTAINING PROTEIN"/>
    <property type="match status" value="1"/>
</dbReference>
<dbReference type="OrthoDB" id="3045089at2759"/>
<name>A0A0C3D2Q4_OIDMZ</name>
<dbReference type="PANTHER" id="PTHR38886:SF1">
    <property type="entry name" value="NACHT-NTPASE AND P-LOOP NTPASES N-TERMINAL DOMAIN-CONTAINING PROTEIN"/>
    <property type="match status" value="1"/>
</dbReference>
<evidence type="ECO:0000313" key="1">
    <source>
        <dbReference type="EMBL" id="KIM96182.1"/>
    </source>
</evidence>
<evidence type="ECO:0000313" key="2">
    <source>
        <dbReference type="Proteomes" id="UP000054321"/>
    </source>
</evidence>
<keyword evidence="2" id="KW-1185">Reference proteome</keyword>
<dbReference type="Proteomes" id="UP000054321">
    <property type="component" value="Unassembled WGS sequence"/>
</dbReference>
<dbReference type="AlphaFoldDB" id="A0A0C3D2Q4"/>
<sequence length="200" mass="22238">MSAGFGFSTGDFIAAVELVSTVLNALRESGGSSTEYQALISQLYTLETALLRVKRLDLDDVQHAEAIALRQAASQCQRTIDAFLAKIAKYQPSLRAGGSGNTVRDTWRKVKWALCRKEDVVRLRADLLAHTESIDMLLMTVHMDATRNNGKRNQENYRTLMGLVQDSYFGCMQKMAQMIELVSTGLQQGRELLEVTASIM</sequence>
<reference evidence="2" key="2">
    <citation type="submission" date="2015-01" db="EMBL/GenBank/DDBJ databases">
        <title>Evolutionary Origins and Diversification of the Mycorrhizal Mutualists.</title>
        <authorList>
            <consortium name="DOE Joint Genome Institute"/>
            <consortium name="Mycorrhizal Genomics Consortium"/>
            <person name="Kohler A."/>
            <person name="Kuo A."/>
            <person name="Nagy L.G."/>
            <person name="Floudas D."/>
            <person name="Copeland A."/>
            <person name="Barry K.W."/>
            <person name="Cichocki N."/>
            <person name="Veneault-Fourrey C."/>
            <person name="LaButti K."/>
            <person name="Lindquist E.A."/>
            <person name="Lipzen A."/>
            <person name="Lundell T."/>
            <person name="Morin E."/>
            <person name="Murat C."/>
            <person name="Riley R."/>
            <person name="Ohm R."/>
            <person name="Sun H."/>
            <person name="Tunlid A."/>
            <person name="Henrissat B."/>
            <person name="Grigoriev I.V."/>
            <person name="Hibbett D.S."/>
            <person name="Martin F."/>
        </authorList>
    </citation>
    <scope>NUCLEOTIDE SEQUENCE [LARGE SCALE GENOMIC DNA]</scope>
    <source>
        <strain evidence="2">Zn</strain>
    </source>
</reference>
<proteinExistence type="predicted"/>
<dbReference type="InParanoid" id="A0A0C3D2Q4"/>
<protein>
    <recommendedName>
        <fullName evidence="3">Fungal N-terminal domain-containing protein</fullName>
    </recommendedName>
</protein>
<dbReference type="HOGENOM" id="CLU_099130_0_0_1"/>
<dbReference type="STRING" id="913774.A0A0C3D2Q4"/>
<evidence type="ECO:0008006" key="3">
    <source>
        <dbReference type="Google" id="ProtNLM"/>
    </source>
</evidence>
<organism evidence="1 2">
    <name type="scientific">Oidiodendron maius (strain Zn)</name>
    <dbReference type="NCBI Taxonomy" id="913774"/>
    <lineage>
        <taxon>Eukaryota</taxon>
        <taxon>Fungi</taxon>
        <taxon>Dikarya</taxon>
        <taxon>Ascomycota</taxon>
        <taxon>Pezizomycotina</taxon>
        <taxon>Leotiomycetes</taxon>
        <taxon>Leotiomycetes incertae sedis</taxon>
        <taxon>Myxotrichaceae</taxon>
        <taxon>Oidiodendron</taxon>
    </lineage>
</organism>
<reference evidence="1 2" key="1">
    <citation type="submission" date="2014-04" db="EMBL/GenBank/DDBJ databases">
        <authorList>
            <consortium name="DOE Joint Genome Institute"/>
            <person name="Kuo A."/>
            <person name="Martino E."/>
            <person name="Perotto S."/>
            <person name="Kohler A."/>
            <person name="Nagy L.G."/>
            <person name="Floudas D."/>
            <person name="Copeland A."/>
            <person name="Barry K.W."/>
            <person name="Cichocki N."/>
            <person name="Veneault-Fourrey C."/>
            <person name="LaButti K."/>
            <person name="Lindquist E.A."/>
            <person name="Lipzen A."/>
            <person name="Lundell T."/>
            <person name="Morin E."/>
            <person name="Murat C."/>
            <person name="Sun H."/>
            <person name="Tunlid A."/>
            <person name="Henrissat B."/>
            <person name="Grigoriev I.V."/>
            <person name="Hibbett D.S."/>
            <person name="Martin F."/>
            <person name="Nordberg H.P."/>
            <person name="Cantor M.N."/>
            <person name="Hua S.X."/>
        </authorList>
    </citation>
    <scope>NUCLEOTIDE SEQUENCE [LARGE SCALE GENOMIC DNA]</scope>
    <source>
        <strain evidence="1 2">Zn</strain>
    </source>
</reference>
<dbReference type="EMBL" id="KN832885">
    <property type="protein sequence ID" value="KIM96182.1"/>
    <property type="molecule type" value="Genomic_DNA"/>
</dbReference>
<accession>A0A0C3D2Q4</accession>
<gene>
    <name evidence="1" type="ORF">OIDMADRAFT_44912</name>
</gene>